<keyword evidence="2" id="KW-1185">Reference proteome</keyword>
<organism evidence="1 2">
    <name type="scientific">Vanilla planifolia</name>
    <name type="common">Vanilla</name>
    <dbReference type="NCBI Taxonomy" id="51239"/>
    <lineage>
        <taxon>Eukaryota</taxon>
        <taxon>Viridiplantae</taxon>
        <taxon>Streptophyta</taxon>
        <taxon>Embryophyta</taxon>
        <taxon>Tracheophyta</taxon>
        <taxon>Spermatophyta</taxon>
        <taxon>Magnoliopsida</taxon>
        <taxon>Liliopsida</taxon>
        <taxon>Asparagales</taxon>
        <taxon>Orchidaceae</taxon>
        <taxon>Vanilloideae</taxon>
        <taxon>Vanilleae</taxon>
        <taxon>Vanilla</taxon>
    </lineage>
</organism>
<name>A0A835QZ10_VANPL</name>
<evidence type="ECO:0000313" key="2">
    <source>
        <dbReference type="Proteomes" id="UP000636800"/>
    </source>
</evidence>
<dbReference type="Proteomes" id="UP000636800">
    <property type="component" value="Chromosome 6"/>
</dbReference>
<comment type="caution">
    <text evidence="1">The sequence shown here is derived from an EMBL/GenBank/DDBJ whole genome shotgun (WGS) entry which is preliminary data.</text>
</comment>
<proteinExistence type="predicted"/>
<sequence>MVEFSSSSSQMARGCCAMRRRPYRKDDERRSCSGLIRCVGRPCRHSPTAMSLAHGFCFTITVAMLGRNRLCDDGMPAVHRGAGVGVHASRAATVCSSGRGAWRSSGDLSGTQRSSGWCADRALTGNLAIVFVWRAGHEDYLDCRGDI</sequence>
<dbReference type="OrthoDB" id="25149at2759"/>
<evidence type="ECO:0000313" key="1">
    <source>
        <dbReference type="EMBL" id="KAG0476397.1"/>
    </source>
</evidence>
<accession>A0A835QZ10</accession>
<reference evidence="1 2" key="1">
    <citation type="journal article" date="2020" name="Nat. Food">
        <title>A phased Vanilla planifolia genome enables genetic improvement of flavour and production.</title>
        <authorList>
            <person name="Hasing T."/>
            <person name="Tang H."/>
            <person name="Brym M."/>
            <person name="Khazi F."/>
            <person name="Huang T."/>
            <person name="Chambers A.H."/>
        </authorList>
    </citation>
    <scope>NUCLEOTIDE SEQUENCE [LARGE SCALE GENOMIC DNA]</scope>
    <source>
        <tissue evidence="1">Leaf</tissue>
    </source>
</reference>
<gene>
    <name evidence="1" type="ORF">HPP92_013238</name>
</gene>
<dbReference type="AlphaFoldDB" id="A0A835QZ10"/>
<protein>
    <submittedName>
        <fullName evidence="1">Uncharacterized protein</fullName>
    </submittedName>
</protein>
<dbReference type="EMBL" id="JADCNL010000006">
    <property type="protein sequence ID" value="KAG0476397.1"/>
    <property type="molecule type" value="Genomic_DNA"/>
</dbReference>